<accession>A0AA36ATX1</accession>
<reference evidence="2" key="1">
    <citation type="submission" date="2023-08" db="EMBL/GenBank/DDBJ databases">
        <authorList>
            <person name="Alioto T."/>
            <person name="Alioto T."/>
            <person name="Gomez Garrido J."/>
        </authorList>
    </citation>
    <scope>NUCLEOTIDE SEQUENCE</scope>
</reference>
<keyword evidence="3" id="KW-1185">Reference proteome</keyword>
<feature type="region of interest" description="Disordered" evidence="1">
    <location>
        <begin position="42"/>
        <end position="74"/>
    </location>
</feature>
<feature type="compositionally biased region" description="Polar residues" evidence="1">
    <location>
        <begin position="51"/>
        <end position="60"/>
    </location>
</feature>
<name>A0AA36ATX1_OCTVU</name>
<proteinExistence type="predicted"/>
<dbReference type="AlphaFoldDB" id="A0AA36ATX1"/>
<evidence type="ECO:0000313" key="2">
    <source>
        <dbReference type="EMBL" id="CAI9720782.1"/>
    </source>
</evidence>
<gene>
    <name evidence="2" type="ORF">OCTVUL_1B025985</name>
</gene>
<protein>
    <submittedName>
        <fullName evidence="2">Uncharacterized protein</fullName>
    </submittedName>
</protein>
<dbReference type="EMBL" id="OX597817">
    <property type="protein sequence ID" value="CAI9720782.1"/>
    <property type="molecule type" value="Genomic_DNA"/>
</dbReference>
<dbReference type="Proteomes" id="UP001162480">
    <property type="component" value="Chromosome 4"/>
</dbReference>
<organism evidence="2 3">
    <name type="scientific">Octopus vulgaris</name>
    <name type="common">Common octopus</name>
    <dbReference type="NCBI Taxonomy" id="6645"/>
    <lineage>
        <taxon>Eukaryota</taxon>
        <taxon>Metazoa</taxon>
        <taxon>Spiralia</taxon>
        <taxon>Lophotrochozoa</taxon>
        <taxon>Mollusca</taxon>
        <taxon>Cephalopoda</taxon>
        <taxon>Coleoidea</taxon>
        <taxon>Octopodiformes</taxon>
        <taxon>Octopoda</taxon>
        <taxon>Incirrata</taxon>
        <taxon>Octopodidae</taxon>
        <taxon>Octopus</taxon>
    </lineage>
</organism>
<sequence>MEDPVSRLTKLKYCDVAAKYQIICQLSCYVNVVVVAVVVEGSGGGGGGGTEQNTVSTVDILSSADKPESDERES</sequence>
<evidence type="ECO:0000313" key="3">
    <source>
        <dbReference type="Proteomes" id="UP001162480"/>
    </source>
</evidence>
<evidence type="ECO:0000256" key="1">
    <source>
        <dbReference type="SAM" id="MobiDB-lite"/>
    </source>
</evidence>
<feature type="compositionally biased region" description="Basic and acidic residues" evidence="1">
    <location>
        <begin position="65"/>
        <end position="74"/>
    </location>
</feature>